<dbReference type="Pfam" id="PF12158">
    <property type="entry name" value="DUF3592"/>
    <property type="match status" value="1"/>
</dbReference>
<organism evidence="3 4">
    <name type="scientific">Kitasatospora nipponensis</name>
    <dbReference type="NCBI Taxonomy" id="258049"/>
    <lineage>
        <taxon>Bacteria</taxon>
        <taxon>Bacillati</taxon>
        <taxon>Actinomycetota</taxon>
        <taxon>Actinomycetes</taxon>
        <taxon>Kitasatosporales</taxon>
        <taxon>Streptomycetaceae</taxon>
        <taxon>Kitasatospora</taxon>
    </lineage>
</organism>
<keyword evidence="1" id="KW-0472">Membrane</keyword>
<dbReference type="RefSeq" id="WP_344446743.1">
    <property type="nucleotide sequence ID" value="NZ_BAAALF010000287.1"/>
</dbReference>
<comment type="caution">
    <text evidence="3">The sequence shown here is derived from an EMBL/GenBank/DDBJ whole genome shotgun (WGS) entry which is preliminary data.</text>
</comment>
<reference evidence="3 4" key="1">
    <citation type="journal article" date="2019" name="Int. J. Syst. Evol. Microbiol.">
        <title>The Global Catalogue of Microorganisms (GCM) 10K type strain sequencing project: providing services to taxonomists for standard genome sequencing and annotation.</title>
        <authorList>
            <consortium name="The Broad Institute Genomics Platform"/>
            <consortium name="The Broad Institute Genome Sequencing Center for Infectious Disease"/>
            <person name="Wu L."/>
            <person name="Ma J."/>
        </authorList>
    </citation>
    <scope>NUCLEOTIDE SEQUENCE [LARGE SCALE GENOMIC DNA]</scope>
    <source>
        <strain evidence="3 4">JCM 13004</strain>
    </source>
</reference>
<evidence type="ECO:0000256" key="1">
    <source>
        <dbReference type="SAM" id="Phobius"/>
    </source>
</evidence>
<feature type="domain" description="DUF3592" evidence="2">
    <location>
        <begin position="190"/>
        <end position="250"/>
    </location>
</feature>
<evidence type="ECO:0000313" key="3">
    <source>
        <dbReference type="EMBL" id="GAA1068964.1"/>
    </source>
</evidence>
<feature type="transmembrane region" description="Helical" evidence="1">
    <location>
        <begin position="142"/>
        <end position="162"/>
    </location>
</feature>
<keyword evidence="1" id="KW-1133">Transmembrane helix</keyword>
<gene>
    <name evidence="3" type="ORF">GCM10009665_74920</name>
</gene>
<keyword evidence="1" id="KW-0812">Transmembrane</keyword>
<evidence type="ECO:0000259" key="2">
    <source>
        <dbReference type="Pfam" id="PF12158"/>
    </source>
</evidence>
<proteinExistence type="predicted"/>
<accession>A0ABN1T7X8</accession>
<dbReference type="EMBL" id="BAAALF010000287">
    <property type="protein sequence ID" value="GAA1068964.1"/>
    <property type="molecule type" value="Genomic_DNA"/>
</dbReference>
<evidence type="ECO:0000313" key="4">
    <source>
        <dbReference type="Proteomes" id="UP001500037"/>
    </source>
</evidence>
<dbReference type="Proteomes" id="UP001500037">
    <property type="component" value="Unassembled WGS sequence"/>
</dbReference>
<sequence length="288" mass="30838">MGEYDQDALLLCWWTGLLLLVLGVPAVALRLSRFSRHGTTVQGTVTRMLVRRNGRRTSVVPVVRFTDAATEREVTGTPTGGRIPQVGWPGQLISVRYLPGAPDLFQVGPQISLFDAGRASLLVMTLGSVALVLTRWTDPDAIATSAVLACSSFALTATAVMLRHSSTTEQRRLLRDKGVVAYGRLIGTVVAEGGPDSTHRYHPVLRFTTADGEQVTGADLSTSSRRRYPVGGPPVPVRHLPQDPTLFRLDAVGGLPGARSGRGDWHRALAVVVFCGVLITVGASLAVR</sequence>
<keyword evidence="4" id="KW-1185">Reference proteome</keyword>
<feature type="transmembrane region" description="Helical" evidence="1">
    <location>
        <begin position="268"/>
        <end position="287"/>
    </location>
</feature>
<dbReference type="InterPro" id="IPR021994">
    <property type="entry name" value="DUF3592"/>
</dbReference>
<feature type="transmembrane region" description="Helical" evidence="1">
    <location>
        <begin position="6"/>
        <end position="29"/>
    </location>
</feature>
<feature type="transmembrane region" description="Helical" evidence="1">
    <location>
        <begin position="119"/>
        <end position="136"/>
    </location>
</feature>
<name>A0ABN1T7X8_9ACTN</name>
<protein>
    <recommendedName>
        <fullName evidence="2">DUF3592 domain-containing protein</fullName>
    </recommendedName>
</protein>